<evidence type="ECO:0000256" key="1">
    <source>
        <dbReference type="SAM" id="Phobius"/>
    </source>
</evidence>
<dbReference type="Proteomes" id="UP001303046">
    <property type="component" value="Unassembled WGS sequence"/>
</dbReference>
<reference evidence="2 3" key="1">
    <citation type="submission" date="2023-08" db="EMBL/GenBank/DDBJ databases">
        <title>A Necator americanus chromosomal reference genome.</title>
        <authorList>
            <person name="Ilik V."/>
            <person name="Petrzelkova K.J."/>
            <person name="Pardy F."/>
            <person name="Fuh T."/>
            <person name="Niatou-Singa F.S."/>
            <person name="Gouil Q."/>
            <person name="Baker L."/>
            <person name="Ritchie M.E."/>
            <person name="Jex A.R."/>
            <person name="Gazzola D."/>
            <person name="Li H."/>
            <person name="Toshio Fujiwara R."/>
            <person name="Zhan B."/>
            <person name="Aroian R.V."/>
            <person name="Pafco B."/>
            <person name="Schwarz E.M."/>
        </authorList>
    </citation>
    <scope>NUCLEOTIDE SEQUENCE [LARGE SCALE GENOMIC DNA]</scope>
    <source>
        <strain evidence="2 3">Aroian</strain>
        <tissue evidence="2">Whole animal</tissue>
    </source>
</reference>
<evidence type="ECO:0000313" key="3">
    <source>
        <dbReference type="Proteomes" id="UP001303046"/>
    </source>
</evidence>
<keyword evidence="3" id="KW-1185">Reference proteome</keyword>
<sequence>MVSSELVVVVWKMRTIFIVLLFVAVVSPWVIYRRNHKKRLVCKEEGEMNGTLAEDSAEEQPMVATIRLKRDVEVDPLHKQPIIYLGTRSNSSKFIDDGDFDIVSDHLTPEELKEVKQRIMDTCNALNANPN</sequence>
<name>A0ABR1DMQ7_NECAM</name>
<keyword evidence="1" id="KW-1133">Transmembrane helix</keyword>
<evidence type="ECO:0000313" key="2">
    <source>
        <dbReference type="EMBL" id="KAK6751231.1"/>
    </source>
</evidence>
<feature type="transmembrane region" description="Helical" evidence="1">
    <location>
        <begin position="15"/>
        <end position="32"/>
    </location>
</feature>
<dbReference type="EMBL" id="JAVFWL010000004">
    <property type="protein sequence ID" value="KAK6751231.1"/>
    <property type="molecule type" value="Genomic_DNA"/>
</dbReference>
<comment type="caution">
    <text evidence="2">The sequence shown here is derived from an EMBL/GenBank/DDBJ whole genome shotgun (WGS) entry which is preliminary data.</text>
</comment>
<organism evidence="2 3">
    <name type="scientific">Necator americanus</name>
    <name type="common">Human hookworm</name>
    <dbReference type="NCBI Taxonomy" id="51031"/>
    <lineage>
        <taxon>Eukaryota</taxon>
        <taxon>Metazoa</taxon>
        <taxon>Ecdysozoa</taxon>
        <taxon>Nematoda</taxon>
        <taxon>Chromadorea</taxon>
        <taxon>Rhabditida</taxon>
        <taxon>Rhabditina</taxon>
        <taxon>Rhabditomorpha</taxon>
        <taxon>Strongyloidea</taxon>
        <taxon>Ancylostomatidae</taxon>
        <taxon>Bunostominae</taxon>
        <taxon>Necator</taxon>
    </lineage>
</organism>
<gene>
    <name evidence="2" type="primary">Necator_chrIV.g16216</name>
    <name evidence="2" type="ORF">RB195_002920</name>
</gene>
<proteinExistence type="predicted"/>
<protein>
    <submittedName>
        <fullName evidence="2">Uncharacterized protein</fullName>
    </submittedName>
</protein>
<accession>A0ABR1DMQ7</accession>
<keyword evidence="1" id="KW-0472">Membrane</keyword>
<keyword evidence="1" id="KW-0812">Transmembrane</keyword>